<name>A0A1F7FGS2_UNCRA</name>
<evidence type="ECO:0000259" key="1">
    <source>
        <dbReference type="Pfam" id="PF01208"/>
    </source>
</evidence>
<dbReference type="InterPro" id="IPR000257">
    <property type="entry name" value="Uroporphyrinogen_deCOase"/>
</dbReference>
<accession>A0A1F7FGS2</accession>
<dbReference type="AlphaFoldDB" id="A0A1F7FGS2"/>
<dbReference type="PANTHER" id="PTHR47099">
    <property type="entry name" value="METHYLCOBAMIDE:COM METHYLTRANSFERASE MTBA"/>
    <property type="match status" value="1"/>
</dbReference>
<organism evidence="2 3">
    <name type="scientific">Candidatus Raymondbacteria bacterium RIFOXYD12_FULL_49_13</name>
    <dbReference type="NCBI Taxonomy" id="1817890"/>
    <lineage>
        <taxon>Bacteria</taxon>
        <taxon>Raymondiibacteriota</taxon>
    </lineage>
</organism>
<gene>
    <name evidence="2" type="ORF">A2519_23060</name>
</gene>
<dbReference type="SUPFAM" id="SSF51726">
    <property type="entry name" value="UROD/MetE-like"/>
    <property type="match status" value="1"/>
</dbReference>
<evidence type="ECO:0000313" key="2">
    <source>
        <dbReference type="EMBL" id="OGK05909.1"/>
    </source>
</evidence>
<comment type="caution">
    <text evidence="2">The sequence shown here is derived from an EMBL/GenBank/DDBJ whole genome shotgun (WGS) entry which is preliminary data.</text>
</comment>
<dbReference type="InterPro" id="IPR052024">
    <property type="entry name" value="Methanogen_methyltrans"/>
</dbReference>
<feature type="domain" description="Uroporphyrinogen decarboxylase (URO-D)" evidence="1">
    <location>
        <begin position="222"/>
        <end position="372"/>
    </location>
</feature>
<dbReference type="GO" id="GO:0004853">
    <property type="term" value="F:uroporphyrinogen decarboxylase activity"/>
    <property type="evidence" value="ECO:0007669"/>
    <property type="project" value="InterPro"/>
</dbReference>
<proteinExistence type="predicted"/>
<dbReference type="GO" id="GO:0006779">
    <property type="term" value="P:porphyrin-containing compound biosynthetic process"/>
    <property type="evidence" value="ECO:0007669"/>
    <property type="project" value="InterPro"/>
</dbReference>
<evidence type="ECO:0000313" key="3">
    <source>
        <dbReference type="Proteomes" id="UP000179243"/>
    </source>
</evidence>
<dbReference type="InterPro" id="IPR038071">
    <property type="entry name" value="UROD/MetE-like_sf"/>
</dbReference>
<dbReference type="Gene3D" id="3.20.20.210">
    <property type="match status" value="1"/>
</dbReference>
<dbReference type="PANTHER" id="PTHR47099:SF1">
    <property type="entry name" value="METHYLCOBAMIDE:COM METHYLTRANSFERASE MTBA"/>
    <property type="match status" value="1"/>
</dbReference>
<dbReference type="Pfam" id="PF01208">
    <property type="entry name" value="URO-D"/>
    <property type="match status" value="1"/>
</dbReference>
<dbReference type="Proteomes" id="UP000179243">
    <property type="component" value="Unassembled WGS sequence"/>
</dbReference>
<reference evidence="2 3" key="1">
    <citation type="journal article" date="2016" name="Nat. Commun.">
        <title>Thousands of microbial genomes shed light on interconnected biogeochemical processes in an aquifer system.</title>
        <authorList>
            <person name="Anantharaman K."/>
            <person name="Brown C.T."/>
            <person name="Hug L.A."/>
            <person name="Sharon I."/>
            <person name="Castelle C.J."/>
            <person name="Probst A.J."/>
            <person name="Thomas B.C."/>
            <person name="Singh A."/>
            <person name="Wilkins M.J."/>
            <person name="Karaoz U."/>
            <person name="Brodie E.L."/>
            <person name="Williams K.H."/>
            <person name="Hubbard S.S."/>
            <person name="Banfield J.F."/>
        </authorList>
    </citation>
    <scope>NUCLEOTIDE SEQUENCE [LARGE SCALE GENOMIC DNA]</scope>
</reference>
<protein>
    <recommendedName>
        <fullName evidence="1">Uroporphyrinogen decarboxylase (URO-D) domain-containing protein</fullName>
    </recommendedName>
</protein>
<sequence length="379" mass="43216">MNSKQRVRAVVEGRIPDRVPIGEYAIDFDTVEKIIGHDTYLRAKAKSQIAFWEGRHDEVAESWRRDHIELFQKLDLDIITFPMCTWDVPWPSDDPAPRKVDPTTWEDKYGRVYKYSEVTADITCVFDPVMEQMVFTKEEYEKEPMPCVQDKRSREILDSVINVFKDEKYIIGPSGGEVGIVLLGGLERGLEELIMNPEAVEAATGYFLKKRNMDDAIMVHPDSDAVFWGMDFCFNNGPFIDPEMFKAQFLAVNKTRVNAIHTRYGKKVFKHCCGNTKVLLDSFIDIGYDVYQSIQPTAGMDICEVKKSHGNRMALWGGVSVELLIGGTMDDVRADVRRAMQCAKQGGRFILGASHSISVGTRYDNYMAMLDEYSKQSMY</sequence>
<dbReference type="EMBL" id="MFYX01000045">
    <property type="protein sequence ID" value="OGK05909.1"/>
    <property type="molecule type" value="Genomic_DNA"/>
</dbReference>